<sequence>MFSMKTLFLAWQDPTTRAWLPVGRLTFDGKMYTFAYTQGAKEAQDKYDFNLVYSFPNLNKVYTSTELFPLFYNRMMQSSRPDYKDYIQWLNIPKNEDDPIAILSRSGGRKVTDHYEVFPCPEPDENGLYYIHFFAHGLRHLPPSATERINQLQNQEILYLANEFQNPYDNRALLLCTEDHHIVGYCPRYIVDDVFKLNNHKKPIKVRVERVNPVSAPLQLRLLCNITADWDDDFRPFSSQEYQPILADIPAEYATT</sequence>
<proteinExistence type="predicted"/>
<dbReference type="Proteomes" id="UP000092093">
    <property type="component" value="Unassembled WGS sequence"/>
</dbReference>
<reference evidence="4 5" key="1">
    <citation type="submission" date="2015-09" db="EMBL/GenBank/DDBJ databases">
        <title>Aphanizomenon flos-aquae WA102.</title>
        <authorList>
            <person name="Driscoll C."/>
        </authorList>
    </citation>
    <scope>NUCLEOTIDE SEQUENCE [LARGE SCALE GENOMIC DNA]</scope>
    <source>
        <strain evidence="4">WA102</strain>
    </source>
</reference>
<dbReference type="Pfam" id="PF08797">
    <property type="entry name" value="HIRAN"/>
    <property type="match status" value="1"/>
</dbReference>
<keyword evidence="1" id="KW-0479">Metal-binding</keyword>
<name>A0A1B7X6K7_APHFL</name>
<dbReference type="PATRIC" id="fig|1710896.3.peg.1754"/>
<dbReference type="AlphaFoldDB" id="A0A1B7X6K7"/>
<evidence type="ECO:0000256" key="1">
    <source>
        <dbReference type="ARBA" id="ARBA00022723"/>
    </source>
</evidence>
<dbReference type="SMART" id="SM00910">
    <property type="entry name" value="HIRAN"/>
    <property type="match status" value="1"/>
</dbReference>
<evidence type="ECO:0000313" key="4">
    <source>
        <dbReference type="EMBL" id="OBQ44996.1"/>
    </source>
</evidence>
<dbReference type="GO" id="GO:0003677">
    <property type="term" value="F:DNA binding"/>
    <property type="evidence" value="ECO:0007669"/>
    <property type="project" value="UniProtKB-KW"/>
</dbReference>
<accession>A0A1B7X6K7</accession>
<evidence type="ECO:0000313" key="5">
    <source>
        <dbReference type="Proteomes" id="UP000092093"/>
    </source>
</evidence>
<evidence type="ECO:0000256" key="2">
    <source>
        <dbReference type="ARBA" id="ARBA00022801"/>
    </source>
</evidence>
<keyword evidence="4" id="KW-0238">DNA-binding</keyword>
<dbReference type="EMBL" id="LJOW01000011">
    <property type="protein sequence ID" value="OBQ44996.1"/>
    <property type="molecule type" value="Genomic_DNA"/>
</dbReference>
<organism evidence="4 5">
    <name type="scientific">Aphanizomenon flos-aquae WA102</name>
    <dbReference type="NCBI Taxonomy" id="1710896"/>
    <lineage>
        <taxon>Bacteria</taxon>
        <taxon>Bacillati</taxon>
        <taxon>Cyanobacteriota</taxon>
        <taxon>Cyanophyceae</taxon>
        <taxon>Nostocales</taxon>
        <taxon>Aphanizomenonaceae</taxon>
        <taxon>Aphanizomenon</taxon>
    </lineage>
</organism>
<dbReference type="Gene3D" id="3.30.70.2330">
    <property type="match status" value="1"/>
</dbReference>
<dbReference type="InterPro" id="IPR014905">
    <property type="entry name" value="HIRAN"/>
</dbReference>
<protein>
    <submittedName>
        <fullName evidence="4">DNA-binding protein</fullName>
    </submittedName>
</protein>
<gene>
    <name evidence="4" type="ORF">AN484_04370</name>
</gene>
<keyword evidence="2" id="KW-0378">Hydrolase</keyword>
<dbReference type="GO" id="GO:0016818">
    <property type="term" value="F:hydrolase activity, acting on acid anhydrides, in phosphorus-containing anhydrides"/>
    <property type="evidence" value="ECO:0007669"/>
    <property type="project" value="InterPro"/>
</dbReference>
<dbReference type="GO" id="GO:0008270">
    <property type="term" value="F:zinc ion binding"/>
    <property type="evidence" value="ECO:0007669"/>
    <property type="project" value="InterPro"/>
</dbReference>
<feature type="domain" description="HIRAN" evidence="3">
    <location>
        <begin position="128"/>
        <end position="230"/>
    </location>
</feature>
<comment type="caution">
    <text evidence="4">The sequence shown here is derived from an EMBL/GenBank/DDBJ whole genome shotgun (WGS) entry which is preliminary data.</text>
</comment>
<evidence type="ECO:0000259" key="3">
    <source>
        <dbReference type="SMART" id="SM00910"/>
    </source>
</evidence>